<dbReference type="RefSeq" id="WP_353471958.1">
    <property type="nucleotide sequence ID" value="NZ_CP123384.1"/>
</dbReference>
<organism evidence="1">
    <name type="scientific">Alloyangia sp. H15</name>
    <dbReference type="NCBI Taxonomy" id="3029062"/>
    <lineage>
        <taxon>Bacteria</taxon>
        <taxon>Pseudomonadati</taxon>
        <taxon>Pseudomonadota</taxon>
        <taxon>Alphaproteobacteria</taxon>
        <taxon>Rhodobacterales</taxon>
        <taxon>Roseobacteraceae</taxon>
        <taxon>Alloyangia</taxon>
    </lineage>
</organism>
<accession>A0AAU8AF22</accession>
<dbReference type="AlphaFoldDB" id="A0AAU8AF22"/>
<sequence length="58" mass="6236">MTHEIGYSAATPARGSRAEVLHMILGAFWPAEGALDALLDRIEMTRAGVQARSVRGVK</sequence>
<proteinExistence type="predicted"/>
<gene>
    <name evidence="1" type="ORF">PVT71_11685</name>
</gene>
<evidence type="ECO:0000313" key="1">
    <source>
        <dbReference type="EMBL" id="XCC93134.1"/>
    </source>
</evidence>
<dbReference type="EMBL" id="CP123384">
    <property type="protein sequence ID" value="XCC93134.1"/>
    <property type="molecule type" value="Genomic_DNA"/>
</dbReference>
<name>A0AAU8AF22_9RHOB</name>
<reference evidence="1" key="1">
    <citation type="submission" date="2023-02" db="EMBL/GenBank/DDBJ databases">
        <title>Description and genomic characterization of Salipiger bruguierae sp. nov., isolated from the sediment of mangrove plant Bruguiera sexangula.</title>
        <authorList>
            <person name="Long M."/>
        </authorList>
    </citation>
    <scope>NUCLEOTIDE SEQUENCE</scope>
    <source>
        <strain evidence="1">H15</strain>
    </source>
</reference>
<protein>
    <submittedName>
        <fullName evidence="1">Uncharacterized protein</fullName>
    </submittedName>
</protein>